<dbReference type="Proteomes" id="UP000887574">
    <property type="component" value="Unplaced"/>
</dbReference>
<accession>A0A915EHQ7</accession>
<dbReference type="WBParaSite" id="jg6801">
    <property type="protein sequence ID" value="jg6801"/>
    <property type="gene ID" value="jg6801"/>
</dbReference>
<organism evidence="1 2">
    <name type="scientific">Ditylenchus dipsaci</name>
    <dbReference type="NCBI Taxonomy" id="166011"/>
    <lineage>
        <taxon>Eukaryota</taxon>
        <taxon>Metazoa</taxon>
        <taxon>Ecdysozoa</taxon>
        <taxon>Nematoda</taxon>
        <taxon>Chromadorea</taxon>
        <taxon>Rhabditida</taxon>
        <taxon>Tylenchina</taxon>
        <taxon>Tylenchomorpha</taxon>
        <taxon>Sphaerularioidea</taxon>
        <taxon>Anguinidae</taxon>
        <taxon>Anguininae</taxon>
        <taxon>Ditylenchus</taxon>
    </lineage>
</organism>
<name>A0A915EHQ7_9BILA</name>
<protein>
    <submittedName>
        <fullName evidence="2">Uncharacterized protein</fullName>
    </submittedName>
</protein>
<reference evidence="2" key="1">
    <citation type="submission" date="2022-11" db="UniProtKB">
        <authorList>
            <consortium name="WormBaseParasite"/>
        </authorList>
    </citation>
    <scope>IDENTIFICATION</scope>
</reference>
<evidence type="ECO:0000313" key="1">
    <source>
        <dbReference type="Proteomes" id="UP000887574"/>
    </source>
</evidence>
<dbReference type="AlphaFoldDB" id="A0A915EHQ7"/>
<sequence length="81" mass="9189">MMRTFSSEVLLEIIAFFAFLNNVKNGLKQAHKLVVIPDYSGWRSRVSKDDKTSPCCLCKGLISYGLPPEILQLIPGMRFRV</sequence>
<evidence type="ECO:0000313" key="2">
    <source>
        <dbReference type="WBParaSite" id="jg6801"/>
    </source>
</evidence>
<proteinExistence type="predicted"/>
<keyword evidence="1" id="KW-1185">Reference proteome</keyword>